<dbReference type="PANTHER" id="PTHR43829:SF9">
    <property type="entry name" value="AQUAPORIN-9"/>
    <property type="match status" value="1"/>
</dbReference>
<evidence type="ECO:0000313" key="14">
    <source>
        <dbReference type="Proteomes" id="UP000186922"/>
    </source>
</evidence>
<evidence type="ECO:0000256" key="11">
    <source>
        <dbReference type="SAM" id="MobiDB-lite"/>
    </source>
</evidence>
<sequence>MPWSCFLSCRAAFDLRFRPGSLSIRGSLAMDPPKRRRSSVTVVTAPRTPRRAVPYRAPYAKWSDIPLRTVPESPAPDLERRGDFDTLSVKSSDSSGESMAEIKPSILKRNAREMTKGERARKGSIFSIVDVKTLPKRYPQQSLTWRGKLARKFRIENELARHTLAEFFATFYFMTFYHALAASQTFAGLQKYYFMTCISKGFSVAFGIFVAGGVSGGLMNPAINVAFSVIGKLSWTHSFFYSVAQYLGAFCASALFFGVYWEPLNKFDGGIRQVFGPNGSAEFFTLFPGSHRSMGGAFLHEVTCSAFALIGILAITDDRNWKPEKGILPFALGMLVATLLLAFGVNETAAMNPARDFAPRIFLLIAGYPKEVISFWNYGFFWIPIVGSHLGSIVGALVYTVMIALHHPPSKDDGTPIFPDTE</sequence>
<comment type="similarity">
    <text evidence="2 10">Belongs to the MIP/aquaporin (TC 1.A.8) family.</text>
</comment>
<keyword evidence="14" id="KW-1185">Reference proteome</keyword>
<name>A0A1D1V2D8_RAMVA</name>
<gene>
    <name evidence="13" type="primary">RvY_06545-1</name>
    <name evidence="13" type="synonym">RvY_06545.1</name>
    <name evidence="13" type="ORF">RvY_06545</name>
</gene>
<evidence type="ECO:0000256" key="5">
    <source>
        <dbReference type="ARBA" id="ARBA00022692"/>
    </source>
</evidence>
<dbReference type="STRING" id="947166.A0A1D1V2D8"/>
<accession>A0A1D1V2D8</accession>
<evidence type="ECO:0000256" key="1">
    <source>
        <dbReference type="ARBA" id="ARBA00004651"/>
    </source>
</evidence>
<dbReference type="PANTHER" id="PTHR43829">
    <property type="entry name" value="AQUAPORIN OR AQUAGLYCEROPORIN RELATED"/>
    <property type="match status" value="1"/>
</dbReference>
<feature type="transmembrane region" description="Helical" evidence="12">
    <location>
        <begin position="239"/>
        <end position="261"/>
    </location>
</feature>
<dbReference type="InterPro" id="IPR050363">
    <property type="entry name" value="MIP/Aquaporin"/>
</dbReference>
<reference evidence="13 14" key="1">
    <citation type="journal article" date="2016" name="Nat. Commun.">
        <title>Extremotolerant tardigrade genome and improved radiotolerance of human cultured cells by tardigrade-unique protein.</title>
        <authorList>
            <person name="Hashimoto T."/>
            <person name="Horikawa D.D."/>
            <person name="Saito Y."/>
            <person name="Kuwahara H."/>
            <person name="Kozuka-Hata H."/>
            <person name="Shin-I T."/>
            <person name="Minakuchi Y."/>
            <person name="Ohishi K."/>
            <person name="Motoyama A."/>
            <person name="Aizu T."/>
            <person name="Enomoto A."/>
            <person name="Kondo K."/>
            <person name="Tanaka S."/>
            <person name="Hara Y."/>
            <person name="Koshikawa S."/>
            <person name="Sagara H."/>
            <person name="Miura T."/>
            <person name="Yokobori S."/>
            <person name="Miyagawa K."/>
            <person name="Suzuki Y."/>
            <person name="Kubo T."/>
            <person name="Oyama M."/>
            <person name="Kohara Y."/>
            <person name="Fujiyama A."/>
            <person name="Arakawa K."/>
            <person name="Katayama T."/>
            <person name="Toyoda A."/>
            <person name="Kunieda T."/>
        </authorList>
    </citation>
    <scope>NUCLEOTIDE SEQUENCE [LARGE SCALE GENOMIC DNA]</scope>
    <source>
        <strain evidence="13 14">YOKOZUNA-1</strain>
    </source>
</reference>
<dbReference type="EMBL" id="BDGG01000003">
    <property type="protein sequence ID" value="GAU94835.1"/>
    <property type="molecule type" value="Genomic_DNA"/>
</dbReference>
<evidence type="ECO:0000256" key="4">
    <source>
        <dbReference type="ARBA" id="ARBA00022475"/>
    </source>
</evidence>
<evidence type="ECO:0000256" key="12">
    <source>
        <dbReference type="SAM" id="Phobius"/>
    </source>
</evidence>
<dbReference type="SUPFAM" id="SSF81338">
    <property type="entry name" value="Aquaporin-like"/>
    <property type="match status" value="1"/>
</dbReference>
<dbReference type="AlphaFoldDB" id="A0A1D1V2D8"/>
<dbReference type="InterPro" id="IPR000425">
    <property type="entry name" value="MIP"/>
</dbReference>
<evidence type="ECO:0000256" key="9">
    <source>
        <dbReference type="ARBA" id="ARBA00045280"/>
    </source>
</evidence>
<dbReference type="Pfam" id="PF00230">
    <property type="entry name" value="MIP"/>
    <property type="match status" value="1"/>
</dbReference>
<keyword evidence="5 10" id="KW-0812">Transmembrane</keyword>
<feature type="transmembrane region" description="Helical" evidence="12">
    <location>
        <begin position="297"/>
        <end position="315"/>
    </location>
</feature>
<feature type="transmembrane region" description="Helical" evidence="12">
    <location>
        <begin position="327"/>
        <end position="345"/>
    </location>
</feature>
<keyword evidence="8 12" id="KW-0472">Membrane</keyword>
<dbReference type="Gene3D" id="1.20.1080.10">
    <property type="entry name" value="Glycerol uptake facilitator protein"/>
    <property type="match status" value="1"/>
</dbReference>
<dbReference type="GO" id="GO:0016323">
    <property type="term" value="C:basolateral plasma membrane"/>
    <property type="evidence" value="ECO:0007669"/>
    <property type="project" value="TreeGrafter"/>
</dbReference>
<comment type="function">
    <text evidence="9">Aquaglyceroporin that may modulate the water content and osmolytes during anhydrobiosis.</text>
</comment>
<dbReference type="InterPro" id="IPR023271">
    <property type="entry name" value="Aquaporin-like"/>
</dbReference>
<evidence type="ECO:0000256" key="8">
    <source>
        <dbReference type="ARBA" id="ARBA00023136"/>
    </source>
</evidence>
<keyword evidence="6 12" id="KW-1133">Transmembrane helix</keyword>
<feature type="transmembrane region" description="Helical" evidence="12">
    <location>
        <begin position="192"/>
        <end position="218"/>
    </location>
</feature>
<feature type="region of interest" description="Disordered" evidence="11">
    <location>
        <begin position="71"/>
        <end position="96"/>
    </location>
</feature>
<keyword evidence="3 10" id="KW-0813">Transport</keyword>
<organism evidence="13 14">
    <name type="scientific">Ramazzottius varieornatus</name>
    <name type="common">Water bear</name>
    <name type="synonym">Tardigrade</name>
    <dbReference type="NCBI Taxonomy" id="947166"/>
    <lineage>
        <taxon>Eukaryota</taxon>
        <taxon>Metazoa</taxon>
        <taxon>Ecdysozoa</taxon>
        <taxon>Tardigrada</taxon>
        <taxon>Eutardigrada</taxon>
        <taxon>Parachela</taxon>
        <taxon>Hypsibioidea</taxon>
        <taxon>Ramazzottiidae</taxon>
        <taxon>Ramazzottius</taxon>
    </lineage>
</organism>
<protein>
    <submittedName>
        <fullName evidence="13">AQP9</fullName>
    </submittedName>
</protein>
<evidence type="ECO:0000256" key="2">
    <source>
        <dbReference type="ARBA" id="ARBA00006175"/>
    </source>
</evidence>
<comment type="caution">
    <text evidence="13">The sequence shown here is derived from an EMBL/GenBank/DDBJ whole genome shotgun (WGS) entry which is preliminary data.</text>
</comment>
<feature type="transmembrane region" description="Helical" evidence="12">
    <location>
        <begin position="159"/>
        <end position="180"/>
    </location>
</feature>
<dbReference type="Proteomes" id="UP000186922">
    <property type="component" value="Unassembled WGS sequence"/>
</dbReference>
<feature type="transmembrane region" description="Helical" evidence="12">
    <location>
        <begin position="380"/>
        <end position="405"/>
    </location>
</feature>
<evidence type="ECO:0000256" key="3">
    <source>
        <dbReference type="ARBA" id="ARBA00022448"/>
    </source>
</evidence>
<keyword evidence="4" id="KW-1003">Cell membrane</keyword>
<dbReference type="PRINTS" id="PR00783">
    <property type="entry name" value="MINTRINSICP"/>
</dbReference>
<dbReference type="OrthoDB" id="3222at2759"/>
<evidence type="ECO:0000256" key="10">
    <source>
        <dbReference type="RuleBase" id="RU000477"/>
    </source>
</evidence>
<proteinExistence type="inferred from homology"/>
<comment type="subcellular location">
    <subcellularLocation>
        <location evidence="1">Cell membrane</location>
        <topology evidence="1">Multi-pass membrane protein</topology>
    </subcellularLocation>
</comment>
<evidence type="ECO:0000256" key="6">
    <source>
        <dbReference type="ARBA" id="ARBA00022989"/>
    </source>
</evidence>
<keyword evidence="7" id="KW-0346">Stress response</keyword>
<evidence type="ECO:0000313" key="13">
    <source>
        <dbReference type="EMBL" id="GAU94835.1"/>
    </source>
</evidence>
<dbReference type="GO" id="GO:0015250">
    <property type="term" value="F:water channel activity"/>
    <property type="evidence" value="ECO:0007669"/>
    <property type="project" value="TreeGrafter"/>
</dbReference>
<dbReference type="GO" id="GO:0015254">
    <property type="term" value="F:glycerol channel activity"/>
    <property type="evidence" value="ECO:0007669"/>
    <property type="project" value="TreeGrafter"/>
</dbReference>
<evidence type="ECO:0000256" key="7">
    <source>
        <dbReference type="ARBA" id="ARBA00023016"/>
    </source>
</evidence>